<dbReference type="InterPro" id="IPR035896">
    <property type="entry name" value="AN1-like_Znf"/>
</dbReference>
<dbReference type="GO" id="GO:0043161">
    <property type="term" value="P:proteasome-mediated ubiquitin-dependent protein catabolic process"/>
    <property type="evidence" value="ECO:0007669"/>
    <property type="project" value="TreeGrafter"/>
</dbReference>
<protein>
    <submittedName>
        <fullName evidence="1">Zinc finger A20 and AN1 domain-containing stress-associated protein 7</fullName>
    </submittedName>
</protein>
<dbReference type="AlphaFoldDB" id="A0A6A2XX11"/>
<dbReference type="Proteomes" id="UP000436088">
    <property type="component" value="Unassembled WGS sequence"/>
</dbReference>
<proteinExistence type="predicted"/>
<dbReference type="PANTHER" id="PTHR10634:SF116">
    <property type="entry name" value="ZINC FINGER A20 AND AN1 DOMAIN-CONTAINING STRESS-ASSOCIATED PROTEIN 1"/>
    <property type="match status" value="1"/>
</dbReference>
<dbReference type="PANTHER" id="PTHR10634">
    <property type="entry name" value="AN1-TYPE ZINC FINGER PROTEIN"/>
    <property type="match status" value="1"/>
</dbReference>
<dbReference type="EMBL" id="VEPZ02001417">
    <property type="protein sequence ID" value="KAE8674570.1"/>
    <property type="molecule type" value="Genomic_DNA"/>
</dbReference>
<comment type="caution">
    <text evidence="1">The sequence shown here is derived from an EMBL/GenBank/DDBJ whole genome shotgun (WGS) entry which is preliminary data.</text>
</comment>
<dbReference type="InterPro" id="IPR050652">
    <property type="entry name" value="AN1_A20_ZnFinger"/>
</dbReference>
<accession>A0A6A2XX11</accession>
<gene>
    <name evidence="1" type="ORF">F3Y22_tig00111745pilonHSYRG00126</name>
</gene>
<keyword evidence="2" id="KW-1185">Reference proteome</keyword>
<organism evidence="1 2">
    <name type="scientific">Hibiscus syriacus</name>
    <name type="common">Rose of Sharon</name>
    <dbReference type="NCBI Taxonomy" id="106335"/>
    <lineage>
        <taxon>Eukaryota</taxon>
        <taxon>Viridiplantae</taxon>
        <taxon>Streptophyta</taxon>
        <taxon>Embryophyta</taxon>
        <taxon>Tracheophyta</taxon>
        <taxon>Spermatophyta</taxon>
        <taxon>Magnoliopsida</taxon>
        <taxon>eudicotyledons</taxon>
        <taxon>Gunneridae</taxon>
        <taxon>Pentapetalae</taxon>
        <taxon>rosids</taxon>
        <taxon>malvids</taxon>
        <taxon>Malvales</taxon>
        <taxon>Malvaceae</taxon>
        <taxon>Malvoideae</taxon>
        <taxon>Hibiscus</taxon>
    </lineage>
</organism>
<name>A0A6A2XX11_HIBSY</name>
<evidence type="ECO:0000313" key="2">
    <source>
        <dbReference type="Proteomes" id="UP000436088"/>
    </source>
</evidence>
<dbReference type="Gene3D" id="4.10.1110.10">
    <property type="entry name" value="AN1-like Zinc finger"/>
    <property type="match status" value="1"/>
</dbReference>
<reference evidence="1" key="1">
    <citation type="submission" date="2019-09" db="EMBL/GenBank/DDBJ databases">
        <title>Draft genome information of white flower Hibiscus syriacus.</title>
        <authorList>
            <person name="Kim Y.-M."/>
        </authorList>
    </citation>
    <scope>NUCLEOTIDE SEQUENCE [LARGE SCALE GENOMIC DNA]</scope>
    <source>
        <strain evidence="1">YM2019G1</strain>
    </source>
</reference>
<dbReference type="SUPFAM" id="SSF118310">
    <property type="entry name" value="AN1-like Zinc finger"/>
    <property type="match status" value="1"/>
</dbReference>
<evidence type="ECO:0000313" key="1">
    <source>
        <dbReference type="EMBL" id="KAE8674570.1"/>
    </source>
</evidence>
<sequence>MRSLMKRLSPSRSYFTRVPHRLQFRNNRPLSSPKMKTRVEVAEQVLHLRKECGVDWVQVPLRSTFCGEHWYPEKHECSFDFKGTNHDAIANTIPVIKADKVYLRFQGHR</sequence>